<evidence type="ECO:0000313" key="3">
    <source>
        <dbReference type="Proteomes" id="UP000199679"/>
    </source>
</evidence>
<accession>A0A1H2CEN0</accession>
<evidence type="ECO:0000313" key="2">
    <source>
        <dbReference type="EMBL" id="SDT68901.1"/>
    </source>
</evidence>
<dbReference type="PANTHER" id="PTHR43162:SF1">
    <property type="entry name" value="PRESTALK A DIFFERENTIATION PROTEIN A"/>
    <property type="match status" value="1"/>
</dbReference>
<feature type="domain" description="NAD(P)-binding" evidence="1">
    <location>
        <begin position="8"/>
        <end position="199"/>
    </location>
</feature>
<dbReference type="Pfam" id="PF13460">
    <property type="entry name" value="NAD_binding_10"/>
    <property type="match status" value="1"/>
</dbReference>
<keyword evidence="3" id="KW-1185">Reference proteome</keyword>
<dbReference type="AlphaFoldDB" id="A0A1H2CEN0"/>
<dbReference type="RefSeq" id="WP_091379719.1">
    <property type="nucleotide sequence ID" value="NZ_LT629740.1"/>
</dbReference>
<dbReference type="InterPro" id="IPR016040">
    <property type="entry name" value="NAD(P)-bd_dom"/>
</dbReference>
<sequence length="300" mass="32402">MNIIVTGSLGYVSTPLIQELIKKGHSVTVISSKAEKLAAIEALGAKAAIGTMEDADFLTDVFTGADAVYCMLSAAGSFTDPDNRVSDVIGRANAIANNYVQAIEASGVKRVVYLSSVGAHMKKGNGLLVIHHNAENTLSKLPADVNISFMRPVGFYKNLFAYIGVIKTRGVIASNYGGDDTSNLVAPQDIAAAIIEELESTRPGRQVRYIASEELTCQQVAAILGEAIGKPDLQWITITDEQLLAGMKAFMNESFAQSFVEMNISIHNGEIYEDYYRHKPVLGKVKLKDFAKGFANAYQQ</sequence>
<dbReference type="InterPro" id="IPR036291">
    <property type="entry name" value="NAD(P)-bd_dom_sf"/>
</dbReference>
<dbReference type="Gene3D" id="3.40.50.720">
    <property type="entry name" value="NAD(P)-binding Rossmann-like Domain"/>
    <property type="match status" value="1"/>
</dbReference>
<evidence type="ECO:0000259" key="1">
    <source>
        <dbReference type="Pfam" id="PF13460"/>
    </source>
</evidence>
<reference evidence="2 3" key="1">
    <citation type="submission" date="2016-10" db="EMBL/GenBank/DDBJ databases">
        <authorList>
            <person name="de Groot N.N."/>
        </authorList>
    </citation>
    <scope>NUCLEOTIDE SEQUENCE [LARGE SCALE GENOMIC DNA]</scope>
    <source>
        <strain evidence="2 3">MP1X4</strain>
    </source>
</reference>
<dbReference type="EMBL" id="LT629740">
    <property type="protein sequence ID" value="SDT68901.1"/>
    <property type="molecule type" value="Genomic_DNA"/>
</dbReference>
<dbReference type="OrthoDB" id="2149806at2"/>
<organism evidence="2 3">
    <name type="scientific">Mucilaginibacter mallensis</name>
    <dbReference type="NCBI Taxonomy" id="652787"/>
    <lineage>
        <taxon>Bacteria</taxon>
        <taxon>Pseudomonadati</taxon>
        <taxon>Bacteroidota</taxon>
        <taxon>Sphingobacteriia</taxon>
        <taxon>Sphingobacteriales</taxon>
        <taxon>Sphingobacteriaceae</taxon>
        <taxon>Mucilaginibacter</taxon>
    </lineage>
</organism>
<gene>
    <name evidence="2" type="ORF">SAMN05216490_4960</name>
</gene>
<dbReference type="Proteomes" id="UP000199679">
    <property type="component" value="Chromosome I"/>
</dbReference>
<protein>
    <submittedName>
        <fullName evidence="2">Uncharacterized conserved protein YbjT, contains NAD(P)-binding and DUF2867 domains</fullName>
    </submittedName>
</protein>
<dbReference type="STRING" id="652787.SAMN05216490_4960"/>
<dbReference type="PANTHER" id="PTHR43162">
    <property type="match status" value="1"/>
</dbReference>
<name>A0A1H2CEN0_MUCMA</name>
<dbReference type="InterPro" id="IPR051604">
    <property type="entry name" value="Ergot_Alk_Oxidoreductase"/>
</dbReference>
<proteinExistence type="predicted"/>
<dbReference type="SUPFAM" id="SSF51735">
    <property type="entry name" value="NAD(P)-binding Rossmann-fold domains"/>
    <property type="match status" value="1"/>
</dbReference>
<dbReference type="Gene3D" id="3.90.25.10">
    <property type="entry name" value="UDP-galactose 4-epimerase, domain 1"/>
    <property type="match status" value="1"/>
</dbReference>